<keyword evidence="14" id="KW-0389">IgE-binding protein</keyword>
<dbReference type="Ensembl" id="ENSOMYT00000162261.1">
    <property type="protein sequence ID" value="ENSOMYP00000113070.1"/>
    <property type="gene ID" value="ENSOMYG00000036484.2"/>
</dbReference>
<evidence type="ECO:0000256" key="8">
    <source>
        <dbReference type="ARBA" id="ARBA00022664"/>
    </source>
</evidence>
<dbReference type="InterPro" id="IPR044156">
    <property type="entry name" value="Galectin-like"/>
</dbReference>
<proteinExistence type="predicted"/>
<evidence type="ECO:0000256" key="7">
    <source>
        <dbReference type="ARBA" id="ARBA00022588"/>
    </source>
</evidence>
<dbReference type="GO" id="GO:0050918">
    <property type="term" value="P:positive chemotaxis"/>
    <property type="evidence" value="ECO:0007669"/>
    <property type="project" value="TreeGrafter"/>
</dbReference>
<dbReference type="SMART" id="SM00276">
    <property type="entry name" value="GLECT"/>
    <property type="match status" value="1"/>
</dbReference>
<feature type="region of interest" description="Disordered" evidence="20">
    <location>
        <begin position="82"/>
        <end position="185"/>
    </location>
</feature>
<dbReference type="GO" id="GO:0030593">
    <property type="term" value="P:neutrophil chemotaxis"/>
    <property type="evidence" value="ECO:0007669"/>
    <property type="project" value="TreeGrafter"/>
</dbReference>
<dbReference type="GO" id="GO:0005615">
    <property type="term" value="C:extracellular space"/>
    <property type="evidence" value="ECO:0007669"/>
    <property type="project" value="TreeGrafter"/>
</dbReference>
<dbReference type="GO" id="GO:0045087">
    <property type="term" value="P:innate immune response"/>
    <property type="evidence" value="ECO:0007669"/>
    <property type="project" value="UniProtKB-KW"/>
</dbReference>
<comment type="subcellular location">
    <subcellularLocation>
        <location evidence="2">Cytoplasm</location>
    </subcellularLocation>
    <subcellularLocation>
        <location evidence="1">Nucleus</location>
    </subcellularLocation>
    <subcellularLocation>
        <location evidence="3">Secreted</location>
    </subcellularLocation>
</comment>
<dbReference type="GO" id="GO:0005737">
    <property type="term" value="C:cytoplasm"/>
    <property type="evidence" value="ECO:0007669"/>
    <property type="project" value="UniProtKB-SubCell"/>
</dbReference>
<evidence type="ECO:0000256" key="9">
    <source>
        <dbReference type="ARBA" id="ARBA00022728"/>
    </source>
</evidence>
<evidence type="ECO:0000256" key="18">
    <source>
        <dbReference type="ARBA" id="ARBA00023242"/>
    </source>
</evidence>
<evidence type="ECO:0000313" key="22">
    <source>
        <dbReference type="Ensembl" id="ENSOMYP00000113070.1"/>
    </source>
</evidence>
<dbReference type="GO" id="GO:0005681">
    <property type="term" value="C:spliceosomal complex"/>
    <property type="evidence" value="ECO:0007669"/>
    <property type="project" value="UniProtKB-KW"/>
</dbReference>
<keyword evidence="7" id="KW-0399">Innate immunity</keyword>
<keyword evidence="16" id="KW-1015">Disulfide bond</keyword>
<evidence type="ECO:0000256" key="16">
    <source>
        <dbReference type="ARBA" id="ARBA00023157"/>
    </source>
</evidence>
<accession>A0A8K9UQG5</accession>
<evidence type="ECO:0000256" key="10">
    <source>
        <dbReference type="ARBA" id="ARBA00022734"/>
    </source>
</evidence>
<evidence type="ECO:0000256" key="2">
    <source>
        <dbReference type="ARBA" id="ARBA00004496"/>
    </source>
</evidence>
<dbReference type="GO" id="GO:0008380">
    <property type="term" value="P:RNA splicing"/>
    <property type="evidence" value="ECO:0007669"/>
    <property type="project" value="UniProtKB-KW"/>
</dbReference>
<dbReference type="Proteomes" id="UP000694395">
    <property type="component" value="Chromosome 19"/>
</dbReference>
<dbReference type="GO" id="GO:0001772">
    <property type="term" value="C:immunological synapse"/>
    <property type="evidence" value="ECO:0007669"/>
    <property type="project" value="TreeGrafter"/>
</dbReference>
<keyword evidence="5" id="KW-0964">Secreted</keyword>
<dbReference type="SUPFAM" id="SSF49899">
    <property type="entry name" value="Concanavalin A-like lectins/glucanases"/>
    <property type="match status" value="1"/>
</dbReference>
<feature type="compositionally biased region" description="Low complexity" evidence="20">
    <location>
        <begin position="100"/>
        <end position="125"/>
    </location>
</feature>
<dbReference type="SMART" id="SM00908">
    <property type="entry name" value="Gal-bind_lectin"/>
    <property type="match status" value="1"/>
</dbReference>
<evidence type="ECO:0000256" key="15">
    <source>
        <dbReference type="ARBA" id="ARBA00022990"/>
    </source>
</evidence>
<keyword evidence="12" id="KW-0221">Differentiation</keyword>
<evidence type="ECO:0000256" key="12">
    <source>
        <dbReference type="ARBA" id="ARBA00022782"/>
    </source>
</evidence>
<evidence type="ECO:0000256" key="1">
    <source>
        <dbReference type="ARBA" id="ARBA00004123"/>
    </source>
</evidence>
<dbReference type="CDD" id="cd00070">
    <property type="entry name" value="GLECT"/>
    <property type="match status" value="1"/>
</dbReference>
<reference evidence="22" key="2">
    <citation type="submission" date="2025-08" db="UniProtKB">
        <authorList>
            <consortium name="Ensembl"/>
        </authorList>
    </citation>
    <scope>IDENTIFICATION</scope>
</reference>
<keyword evidence="11" id="KW-0677">Repeat</keyword>
<organism evidence="22 23">
    <name type="scientific">Oncorhynchus mykiss</name>
    <name type="common">Rainbow trout</name>
    <name type="synonym">Salmo gairdneri</name>
    <dbReference type="NCBI Taxonomy" id="8022"/>
    <lineage>
        <taxon>Eukaryota</taxon>
        <taxon>Metazoa</taxon>
        <taxon>Chordata</taxon>
        <taxon>Craniata</taxon>
        <taxon>Vertebrata</taxon>
        <taxon>Euteleostomi</taxon>
        <taxon>Actinopterygii</taxon>
        <taxon>Neopterygii</taxon>
        <taxon>Teleostei</taxon>
        <taxon>Protacanthopterygii</taxon>
        <taxon>Salmoniformes</taxon>
        <taxon>Salmonidae</taxon>
        <taxon>Salmoninae</taxon>
        <taxon>Oncorhynchus</taxon>
    </lineage>
</organism>
<dbReference type="GO" id="GO:0045806">
    <property type="term" value="P:negative regulation of endocytosis"/>
    <property type="evidence" value="ECO:0007669"/>
    <property type="project" value="TreeGrafter"/>
</dbReference>
<keyword evidence="17" id="KW-0508">mRNA splicing</keyword>
<keyword evidence="18" id="KW-0539">Nucleus</keyword>
<dbReference type="FunFam" id="2.60.120.200:FF:000023">
    <property type="entry name" value="Galectin"/>
    <property type="match status" value="1"/>
</dbReference>
<dbReference type="GO" id="GO:0006397">
    <property type="term" value="P:mRNA processing"/>
    <property type="evidence" value="ECO:0007669"/>
    <property type="project" value="UniProtKB-KW"/>
</dbReference>
<keyword evidence="15" id="KW-0007">Acetylation</keyword>
<dbReference type="GO" id="GO:2001237">
    <property type="term" value="P:negative regulation of extrinsic apoptotic signaling pathway"/>
    <property type="evidence" value="ECO:0007669"/>
    <property type="project" value="TreeGrafter"/>
</dbReference>
<evidence type="ECO:0000256" key="14">
    <source>
        <dbReference type="ARBA" id="ARBA00022972"/>
    </source>
</evidence>
<dbReference type="GO" id="GO:0048246">
    <property type="term" value="P:macrophage chemotaxis"/>
    <property type="evidence" value="ECO:0007669"/>
    <property type="project" value="TreeGrafter"/>
</dbReference>
<dbReference type="GeneTree" id="ENSGT00940000165169"/>
<evidence type="ECO:0000256" key="5">
    <source>
        <dbReference type="ARBA" id="ARBA00022525"/>
    </source>
</evidence>
<dbReference type="Gene3D" id="2.60.120.200">
    <property type="match status" value="1"/>
</dbReference>
<dbReference type="PROSITE" id="PS51304">
    <property type="entry name" value="GALECTIN"/>
    <property type="match status" value="1"/>
</dbReference>
<evidence type="ECO:0000256" key="6">
    <source>
        <dbReference type="ARBA" id="ARBA00022553"/>
    </source>
</evidence>
<sequence length="326" mass="36145">MCKLCPGLRRVLDPLLLFWFSEFCEHLLNDSVYTKFVLLRPTSLPPTRTHYMTEYLPNALYALEWRMGTALQLPLSDALGGGPGCPGQNNQQGGGGVWPGGQPNQPTWPGQPGVQPAWPGQQQPGQPTPMWPGQQPNPSQPSWPGQQHGGGVQPSQPTCPGQPGGGPPSQPTWPGQPSQPTAPQHHSLKVPYVQNLPNGCYDEMVITIIGTINHNAKMFTLNLTKGNDIAMHINPRFDDHGKKIIVRNSLIGNKWGKEERGHNHFPFTQGQPFEMKIMCTNNEFRVAVNSSHLLEFKHRIRDLDSIKHLGIYNDVTLTSVEINDFI</sequence>
<dbReference type="GO" id="GO:0048245">
    <property type="term" value="P:eosinophil chemotaxis"/>
    <property type="evidence" value="ECO:0007669"/>
    <property type="project" value="TreeGrafter"/>
</dbReference>
<reference evidence="22" key="1">
    <citation type="submission" date="2020-07" db="EMBL/GenBank/DDBJ databases">
        <title>A long reads based de novo assembly of the rainbow trout Arlee double haploid line genome.</title>
        <authorList>
            <person name="Gao G."/>
            <person name="Palti Y."/>
        </authorList>
    </citation>
    <scope>NUCLEOTIDE SEQUENCE [LARGE SCALE GENOMIC DNA]</scope>
</reference>
<keyword evidence="10 19" id="KW-0430">Lectin</keyword>
<dbReference type="PANTHER" id="PTHR11346:SF26">
    <property type="entry name" value="GALECTIN-3"/>
    <property type="match status" value="1"/>
</dbReference>
<dbReference type="GO" id="GO:0043236">
    <property type="term" value="F:laminin binding"/>
    <property type="evidence" value="ECO:0007669"/>
    <property type="project" value="TreeGrafter"/>
</dbReference>
<protein>
    <recommendedName>
        <fullName evidence="19">Galectin</fullName>
    </recommendedName>
</protein>
<name>A0A8K9UQG5_ONCMY</name>
<evidence type="ECO:0000256" key="11">
    <source>
        <dbReference type="ARBA" id="ARBA00022737"/>
    </source>
</evidence>
<keyword evidence="8" id="KW-0507">mRNA processing</keyword>
<evidence type="ECO:0000256" key="13">
    <source>
        <dbReference type="ARBA" id="ARBA00022859"/>
    </source>
</evidence>
<dbReference type="AlphaFoldDB" id="A0A8K9UQG5"/>
<evidence type="ECO:0000256" key="20">
    <source>
        <dbReference type="SAM" id="MobiDB-lite"/>
    </source>
</evidence>
<dbReference type="InterPro" id="IPR001079">
    <property type="entry name" value="Galectin_CRD"/>
</dbReference>
<keyword evidence="23" id="KW-1185">Reference proteome</keyword>
<dbReference type="GO" id="GO:0090280">
    <property type="term" value="P:positive regulation of calcium ion import"/>
    <property type="evidence" value="ECO:0007669"/>
    <property type="project" value="TreeGrafter"/>
</dbReference>
<keyword evidence="9" id="KW-0747">Spliceosome</keyword>
<dbReference type="PANTHER" id="PTHR11346">
    <property type="entry name" value="GALECTIN"/>
    <property type="match status" value="1"/>
</dbReference>
<dbReference type="GO" id="GO:0030154">
    <property type="term" value="P:cell differentiation"/>
    <property type="evidence" value="ECO:0007669"/>
    <property type="project" value="UniProtKB-KW"/>
</dbReference>
<gene>
    <name evidence="22" type="primary">lgals3b</name>
</gene>
<evidence type="ECO:0000256" key="17">
    <source>
        <dbReference type="ARBA" id="ARBA00023187"/>
    </source>
</evidence>
<feature type="domain" description="Galectin" evidence="21">
    <location>
        <begin position="192"/>
        <end position="323"/>
    </location>
</feature>
<dbReference type="InterPro" id="IPR013320">
    <property type="entry name" value="ConA-like_dom_sf"/>
</dbReference>
<evidence type="ECO:0000256" key="19">
    <source>
        <dbReference type="RuleBase" id="RU102079"/>
    </source>
</evidence>
<dbReference type="Pfam" id="PF00337">
    <property type="entry name" value="Gal-bind_lectin"/>
    <property type="match status" value="1"/>
</dbReference>
<keyword evidence="6" id="KW-0597">Phosphoprotein</keyword>
<dbReference type="GO" id="GO:0002548">
    <property type="term" value="P:monocyte chemotaxis"/>
    <property type="evidence" value="ECO:0007669"/>
    <property type="project" value="TreeGrafter"/>
</dbReference>
<reference evidence="22" key="3">
    <citation type="submission" date="2025-09" db="UniProtKB">
        <authorList>
            <consortium name="Ensembl"/>
        </authorList>
    </citation>
    <scope>IDENTIFICATION</scope>
</reference>
<keyword evidence="4" id="KW-0963">Cytoplasm</keyword>
<dbReference type="GO" id="GO:0048030">
    <property type="term" value="F:disaccharide binding"/>
    <property type="evidence" value="ECO:0007669"/>
    <property type="project" value="TreeGrafter"/>
</dbReference>
<evidence type="ECO:0000256" key="3">
    <source>
        <dbReference type="ARBA" id="ARBA00004613"/>
    </source>
</evidence>
<feature type="compositionally biased region" description="Low complexity" evidence="20">
    <location>
        <begin position="172"/>
        <end position="181"/>
    </location>
</feature>
<evidence type="ECO:0000313" key="23">
    <source>
        <dbReference type="Proteomes" id="UP000694395"/>
    </source>
</evidence>
<evidence type="ECO:0000259" key="21">
    <source>
        <dbReference type="PROSITE" id="PS51304"/>
    </source>
</evidence>
<keyword evidence="13" id="KW-0391">Immunity</keyword>
<dbReference type="GO" id="GO:0019863">
    <property type="term" value="F:IgE binding"/>
    <property type="evidence" value="ECO:0007669"/>
    <property type="project" value="UniProtKB-KW"/>
</dbReference>
<evidence type="ECO:0000256" key="4">
    <source>
        <dbReference type="ARBA" id="ARBA00022490"/>
    </source>
</evidence>